<dbReference type="InterPro" id="IPR024975">
    <property type="entry name" value="NOV_C"/>
</dbReference>
<sequence length="333" mass="37448">MRIQTGGRMASATWCKLEQSEIDVQEAIRLRQIARADGRPMPAFTCTECGRPVRPHEGGGHTPAHFEHLRRNMHCSLSHKPKHQKPLIDTAELARLTAGGDDYIRTKDGAVKGLALRLDLNEGAPEVIVVGKGPRIEHRARLLLGTPHAVPTYVKRATNAWEYLGEYRATAYRTDRSAIDQYCGERTVGDIAGILFLECADAVSVTVRGGGFADPQTRREIELAAVQYVTRELELRGFTVEDRQRENCGYDLLARRGKEELLYEVKGTDAISPRFFISRNERNCSRLNENWRLAVVTSARATPTLHILTPEEMEDQFTFECLAWECTIEMPTA</sequence>
<reference evidence="2 3" key="1">
    <citation type="submission" date="2018-05" db="EMBL/GenBank/DDBJ databases">
        <title>Genomic Encyclopedia of Type Strains, Phase IV (KMG-V): Genome sequencing to study the core and pangenomes of soil and plant-associated prokaryotes.</title>
        <authorList>
            <person name="Whitman W."/>
        </authorList>
    </citation>
    <scope>NUCLEOTIDE SEQUENCE [LARGE SCALE GENOMIC DNA]</scope>
    <source>
        <strain evidence="2 3">SIr-6563</strain>
    </source>
</reference>
<comment type="caution">
    <text evidence="2">The sequence shown here is derived from an EMBL/GenBank/DDBJ whole genome shotgun (WGS) entry which is preliminary data.</text>
</comment>
<evidence type="ECO:0000313" key="3">
    <source>
        <dbReference type="Proteomes" id="UP000247515"/>
    </source>
</evidence>
<dbReference type="EMBL" id="QJJV01000072">
    <property type="protein sequence ID" value="PXX00858.1"/>
    <property type="molecule type" value="Genomic_DNA"/>
</dbReference>
<dbReference type="Pfam" id="PF13020">
    <property type="entry name" value="NOV_C"/>
    <property type="match status" value="1"/>
</dbReference>
<name>A0ABX5MAN3_9BURK</name>
<feature type="domain" description="Protein NO VEIN C-terminal" evidence="1">
    <location>
        <begin position="222"/>
        <end position="307"/>
    </location>
</feature>
<evidence type="ECO:0000259" key="1">
    <source>
        <dbReference type="Pfam" id="PF13020"/>
    </source>
</evidence>
<keyword evidence="3" id="KW-1185">Reference proteome</keyword>
<gene>
    <name evidence="2" type="ORF">C7400_1721</name>
</gene>
<accession>A0ABX5MAN3</accession>
<organism evidence="2 3">
    <name type="scientific">Paraburkholderia tropica</name>
    <dbReference type="NCBI Taxonomy" id="92647"/>
    <lineage>
        <taxon>Bacteria</taxon>
        <taxon>Pseudomonadati</taxon>
        <taxon>Pseudomonadota</taxon>
        <taxon>Betaproteobacteria</taxon>
        <taxon>Burkholderiales</taxon>
        <taxon>Burkholderiaceae</taxon>
        <taxon>Paraburkholderia</taxon>
    </lineage>
</organism>
<protein>
    <submittedName>
        <fullName evidence="2">Uncharacterized protein DUF3883</fullName>
    </submittedName>
</protein>
<proteinExistence type="predicted"/>
<dbReference type="Proteomes" id="UP000247515">
    <property type="component" value="Unassembled WGS sequence"/>
</dbReference>
<evidence type="ECO:0000313" key="2">
    <source>
        <dbReference type="EMBL" id="PXX00858.1"/>
    </source>
</evidence>